<dbReference type="GO" id="GO:0008716">
    <property type="term" value="F:D-alanine-D-alanine ligase activity"/>
    <property type="evidence" value="ECO:0007669"/>
    <property type="project" value="InterPro"/>
</dbReference>
<accession>A0A938BKR8</accession>
<dbReference type="AlphaFoldDB" id="A0A938BKR8"/>
<keyword evidence="2" id="KW-0067">ATP-binding</keyword>
<sequence length="332" mass="35871">MASLLIHDLVVEAASGLGVRVEHLGELAFTLRLTYPGGRTKILFKQHFPVDRACVADAARVKAWMMHFLRAGGLCVPEGDFFFEDAWAARRGIPKNTQAASECAERLGYPVVIKPSCQSLGTGVHLVPSAAYFADRVREVVAIDPMFLIQRLALGTEYRVVVLDEEVRLAYKKAPFRIHGDGERTCGELIAARFAEVAAAGRQVAVRPDDSRFDSFLASQGLDRLSVLSEGQACQVGLTAGYNAGGELSEGWDTLGTRLRAVACAAVRLCGLRFGGLDMVVANAADPERSPYVILDVNPSPIMDGYARTGPEAQARVANLVRDLLVAMRPEG</sequence>
<dbReference type="InterPro" id="IPR011761">
    <property type="entry name" value="ATP-grasp"/>
</dbReference>
<dbReference type="PANTHER" id="PTHR21621">
    <property type="entry name" value="RIBOSOMAL PROTEIN S6 MODIFICATION PROTEIN"/>
    <property type="match status" value="1"/>
</dbReference>
<dbReference type="Pfam" id="PF07478">
    <property type="entry name" value="Dala_Dala_lig_C"/>
    <property type="match status" value="1"/>
</dbReference>
<dbReference type="GO" id="GO:0046872">
    <property type="term" value="F:metal ion binding"/>
    <property type="evidence" value="ECO:0007669"/>
    <property type="project" value="InterPro"/>
</dbReference>
<dbReference type="Proteomes" id="UP000703893">
    <property type="component" value="Unassembled WGS sequence"/>
</dbReference>
<dbReference type="GO" id="GO:0005524">
    <property type="term" value="F:ATP binding"/>
    <property type="evidence" value="ECO:0007669"/>
    <property type="project" value="UniProtKB-UniRule"/>
</dbReference>
<evidence type="ECO:0000256" key="2">
    <source>
        <dbReference type="PROSITE-ProRule" id="PRU00409"/>
    </source>
</evidence>
<dbReference type="PANTHER" id="PTHR21621:SF0">
    <property type="entry name" value="BETA-CITRYLGLUTAMATE SYNTHASE B-RELATED"/>
    <property type="match status" value="1"/>
</dbReference>
<keyword evidence="1" id="KW-0436">Ligase</keyword>
<keyword evidence="2" id="KW-0547">Nucleotide-binding</keyword>
<organism evidence="4 5">
    <name type="scientific">Candidatus Tanganyikabacteria bacterium</name>
    <dbReference type="NCBI Taxonomy" id="2961651"/>
    <lineage>
        <taxon>Bacteria</taxon>
        <taxon>Bacillati</taxon>
        <taxon>Candidatus Sericytochromatia</taxon>
        <taxon>Candidatus Tanganyikabacteria</taxon>
    </lineage>
</organism>
<dbReference type="GO" id="GO:0018169">
    <property type="term" value="F:ribosomal S6-glutamic acid ligase activity"/>
    <property type="evidence" value="ECO:0007669"/>
    <property type="project" value="TreeGrafter"/>
</dbReference>
<feature type="domain" description="ATP-grasp" evidence="3">
    <location>
        <begin position="66"/>
        <end position="329"/>
    </location>
</feature>
<comment type="caution">
    <text evidence="4">The sequence shown here is derived from an EMBL/GenBank/DDBJ whole genome shotgun (WGS) entry which is preliminary data.</text>
</comment>
<dbReference type="PROSITE" id="PS50975">
    <property type="entry name" value="ATP_GRASP"/>
    <property type="match status" value="1"/>
</dbReference>
<proteinExistence type="predicted"/>
<protein>
    <recommendedName>
        <fullName evidence="3">ATP-grasp domain-containing protein</fullName>
    </recommendedName>
</protein>
<evidence type="ECO:0000256" key="1">
    <source>
        <dbReference type="ARBA" id="ARBA00022598"/>
    </source>
</evidence>
<name>A0A938BKR8_9BACT</name>
<evidence type="ECO:0000259" key="3">
    <source>
        <dbReference type="PROSITE" id="PS50975"/>
    </source>
</evidence>
<dbReference type="GO" id="GO:0009432">
    <property type="term" value="P:SOS response"/>
    <property type="evidence" value="ECO:0007669"/>
    <property type="project" value="TreeGrafter"/>
</dbReference>
<dbReference type="Gene3D" id="3.30.470.20">
    <property type="entry name" value="ATP-grasp fold, B domain"/>
    <property type="match status" value="2"/>
</dbReference>
<reference evidence="4 5" key="1">
    <citation type="submission" date="2019-03" db="EMBL/GenBank/DDBJ databases">
        <title>Lake Tanganyika Metagenome-Assembled Genomes (MAGs).</title>
        <authorList>
            <person name="Tran P."/>
        </authorList>
    </citation>
    <scope>NUCLEOTIDE SEQUENCE [LARGE SCALE GENOMIC DNA]</scope>
    <source>
        <strain evidence="4">K_DeepCast_65m_m2_236</strain>
    </source>
</reference>
<evidence type="ECO:0000313" key="4">
    <source>
        <dbReference type="EMBL" id="MBM3274506.1"/>
    </source>
</evidence>
<dbReference type="SUPFAM" id="SSF56059">
    <property type="entry name" value="Glutathione synthetase ATP-binding domain-like"/>
    <property type="match status" value="1"/>
</dbReference>
<dbReference type="EMBL" id="VGJX01000236">
    <property type="protein sequence ID" value="MBM3274506.1"/>
    <property type="molecule type" value="Genomic_DNA"/>
</dbReference>
<dbReference type="InterPro" id="IPR013815">
    <property type="entry name" value="ATP_grasp_subdomain_1"/>
</dbReference>
<dbReference type="InterPro" id="IPR011095">
    <property type="entry name" value="Dala_Dala_lig_C"/>
</dbReference>
<gene>
    <name evidence="4" type="ORF">FJZ00_05105</name>
</gene>
<dbReference type="Gene3D" id="3.30.1490.20">
    <property type="entry name" value="ATP-grasp fold, A domain"/>
    <property type="match status" value="1"/>
</dbReference>
<evidence type="ECO:0000313" key="5">
    <source>
        <dbReference type="Proteomes" id="UP000703893"/>
    </source>
</evidence>
<dbReference type="GO" id="GO:0005737">
    <property type="term" value="C:cytoplasm"/>
    <property type="evidence" value="ECO:0007669"/>
    <property type="project" value="TreeGrafter"/>
</dbReference>